<keyword evidence="5" id="KW-1185">Reference proteome</keyword>
<keyword evidence="2" id="KW-0472">Membrane</keyword>
<sequence>MSQRPKLRIAPGAAGVSIWSEDLFSQPGSPRLRDFIASAFSVADVATVDIRAADAFGRIGYAPASAPESVWRRLAAALRRSADPAAAAHHSRQDVGTPDPLGAANLYLDHPARWPIRVSRIGGTLSTWRLRRVGSDRIRLSHPALQRRRDRSHRLEQQLASILGVEDARERSLSSDFLLRFDPKTLTLERLARELERSWPALFDGEDEPPSTKRLATAGTLLTLAAVAQFAVPALRPVAVGAVVVYAAPNVATAVRQARHGQVGLPALYSMGLGFMLLSGLPLTGTIMASLMQLWPYLAHRTIANRQRRLFAAHRKRPVWARVPGQAAEIEVHVDDLQPGDEVVVRAGETVPVDGVAVAGAASVIDHLGPWTDPARDVEAGDVVYAGAILRDGEVTLRVDRAGEATAVAHVGRILPYAAFRNLPSFHEAERVANRNAKPALALAASTC</sequence>
<feature type="transmembrane region" description="Helical" evidence="2">
    <location>
        <begin position="268"/>
        <end position="299"/>
    </location>
</feature>
<dbReference type="EMBL" id="CP081869">
    <property type="protein sequence ID" value="QZO00501.1"/>
    <property type="molecule type" value="Genomic_DNA"/>
</dbReference>
<dbReference type="AlphaFoldDB" id="A0A9E6RFR0"/>
<evidence type="ECO:0000313" key="4">
    <source>
        <dbReference type="EMBL" id="QZO00501.1"/>
    </source>
</evidence>
<name>A0A9E6RFR0_9HYPH</name>
<dbReference type="RefSeq" id="WP_261403696.1">
    <property type="nucleotide sequence ID" value="NZ_CP081869.1"/>
</dbReference>
<dbReference type="InterPro" id="IPR008250">
    <property type="entry name" value="ATPase_P-typ_transduc_dom_A_sf"/>
</dbReference>
<comment type="similarity">
    <text evidence="1">Belongs to the cation transport ATPase (P-type) (TC 3.A.3) family. Type IB subfamily.</text>
</comment>
<dbReference type="InterPro" id="IPR059000">
    <property type="entry name" value="ATPase_P-type_domA"/>
</dbReference>
<dbReference type="KEGG" id="cmet:K6K41_01805"/>
<protein>
    <recommendedName>
        <fullName evidence="3">P-type ATPase A domain-containing protein</fullName>
    </recommendedName>
</protein>
<dbReference type="Proteomes" id="UP000825701">
    <property type="component" value="Chromosome"/>
</dbReference>
<reference evidence="4" key="1">
    <citation type="submission" date="2021-08" db="EMBL/GenBank/DDBJ databases">
        <authorList>
            <person name="Zhang H."/>
            <person name="Xu M."/>
            <person name="Yu Z."/>
            <person name="Yang L."/>
            <person name="Cai Y."/>
        </authorList>
    </citation>
    <scope>NUCLEOTIDE SEQUENCE</scope>
    <source>
        <strain evidence="4">CHL1</strain>
    </source>
</reference>
<dbReference type="GO" id="GO:0016020">
    <property type="term" value="C:membrane"/>
    <property type="evidence" value="ECO:0007669"/>
    <property type="project" value="TreeGrafter"/>
</dbReference>
<dbReference type="PANTHER" id="PTHR48085">
    <property type="entry name" value="CADMIUM/ZINC-TRANSPORTING ATPASE HMA2-RELATED"/>
    <property type="match status" value="1"/>
</dbReference>
<dbReference type="Pfam" id="PF00122">
    <property type="entry name" value="E1-E2_ATPase"/>
    <property type="match status" value="1"/>
</dbReference>
<organism evidence="4 5">
    <name type="scientific">Chenggangzhangella methanolivorans</name>
    <dbReference type="NCBI Taxonomy" id="1437009"/>
    <lineage>
        <taxon>Bacteria</taxon>
        <taxon>Pseudomonadati</taxon>
        <taxon>Pseudomonadota</taxon>
        <taxon>Alphaproteobacteria</taxon>
        <taxon>Hyphomicrobiales</taxon>
        <taxon>Methylopilaceae</taxon>
        <taxon>Chenggangzhangella</taxon>
    </lineage>
</organism>
<dbReference type="InterPro" id="IPR051014">
    <property type="entry name" value="Cation_Transport_ATPase_IB"/>
</dbReference>
<dbReference type="SUPFAM" id="SSF81653">
    <property type="entry name" value="Calcium ATPase, transduction domain A"/>
    <property type="match status" value="1"/>
</dbReference>
<keyword evidence="2" id="KW-0812">Transmembrane</keyword>
<accession>A0A9E6RFR0</accession>
<proteinExistence type="inferred from homology"/>
<evidence type="ECO:0000256" key="2">
    <source>
        <dbReference type="SAM" id="Phobius"/>
    </source>
</evidence>
<feature type="domain" description="P-type ATPase A" evidence="3">
    <location>
        <begin position="327"/>
        <end position="412"/>
    </location>
</feature>
<dbReference type="Gene3D" id="2.70.150.10">
    <property type="entry name" value="Calcium-transporting ATPase, cytoplasmic transduction domain A"/>
    <property type="match status" value="1"/>
</dbReference>
<evidence type="ECO:0000256" key="1">
    <source>
        <dbReference type="ARBA" id="ARBA00006024"/>
    </source>
</evidence>
<evidence type="ECO:0000313" key="5">
    <source>
        <dbReference type="Proteomes" id="UP000825701"/>
    </source>
</evidence>
<gene>
    <name evidence="4" type="ORF">K6K41_01805</name>
</gene>
<evidence type="ECO:0000259" key="3">
    <source>
        <dbReference type="Pfam" id="PF00122"/>
    </source>
</evidence>
<dbReference type="GO" id="GO:0022857">
    <property type="term" value="F:transmembrane transporter activity"/>
    <property type="evidence" value="ECO:0007669"/>
    <property type="project" value="TreeGrafter"/>
</dbReference>
<keyword evidence="2" id="KW-1133">Transmembrane helix</keyword>